<keyword evidence="1" id="KW-0472">Membrane</keyword>
<sequence length="59" mass="5891">MIDERAGLILLAAVTAAAITAGLCLADGQSWPQALLFAGAAAGSTIGVLALLLKPTRQD</sequence>
<dbReference type="Proteomes" id="UP001432401">
    <property type="component" value="Unassembled WGS sequence"/>
</dbReference>
<evidence type="ECO:0000313" key="3">
    <source>
        <dbReference type="Proteomes" id="UP001432401"/>
    </source>
</evidence>
<evidence type="ECO:0000313" key="2">
    <source>
        <dbReference type="EMBL" id="MES0838447.1"/>
    </source>
</evidence>
<reference evidence="2 3" key="1">
    <citation type="submission" date="2024-06" db="EMBL/GenBank/DDBJ databases">
        <authorList>
            <person name="Bataeva Y.V."/>
            <person name="Grigorian L.N."/>
            <person name="Solomentsev V.I."/>
        </authorList>
    </citation>
    <scope>NUCLEOTIDE SEQUENCE [LARGE SCALE GENOMIC DNA]</scope>
    <source>
        <strain evidence="3">SCPM-O-B-12605 (RCAM04882)</strain>
    </source>
</reference>
<gene>
    <name evidence="2" type="ORF">ABUK86_32100</name>
</gene>
<organism evidence="2 3">
    <name type="scientific">Nocardiopsis tropica</name>
    <dbReference type="NCBI Taxonomy" id="109330"/>
    <lineage>
        <taxon>Bacteria</taxon>
        <taxon>Bacillati</taxon>
        <taxon>Actinomycetota</taxon>
        <taxon>Actinomycetes</taxon>
        <taxon>Streptosporangiales</taxon>
        <taxon>Nocardiopsidaceae</taxon>
        <taxon>Nocardiopsis</taxon>
    </lineage>
</organism>
<feature type="transmembrane region" description="Helical" evidence="1">
    <location>
        <begin position="36"/>
        <end position="53"/>
    </location>
</feature>
<dbReference type="RefSeq" id="WP_352987293.1">
    <property type="nucleotide sequence ID" value="NZ_JBEQNA010000024.1"/>
</dbReference>
<name>A0ABV2A543_9ACTN</name>
<proteinExistence type="predicted"/>
<evidence type="ECO:0000256" key="1">
    <source>
        <dbReference type="SAM" id="Phobius"/>
    </source>
</evidence>
<comment type="caution">
    <text evidence="2">The sequence shown here is derived from an EMBL/GenBank/DDBJ whole genome shotgun (WGS) entry which is preliminary data.</text>
</comment>
<dbReference type="EMBL" id="JBEQNB010000032">
    <property type="protein sequence ID" value="MES0838447.1"/>
    <property type="molecule type" value="Genomic_DNA"/>
</dbReference>
<keyword evidence="1" id="KW-1133">Transmembrane helix</keyword>
<keyword evidence="3" id="KW-1185">Reference proteome</keyword>
<protein>
    <submittedName>
        <fullName evidence="2">Uncharacterized protein</fullName>
    </submittedName>
</protein>
<keyword evidence="1" id="KW-0812">Transmembrane</keyword>
<accession>A0ABV2A543</accession>